<dbReference type="InterPro" id="IPR036108">
    <property type="entry name" value="4pyrrol_syn_uPrphyn_synt_sf"/>
</dbReference>
<comment type="pathway">
    <text evidence="1">Porphyrin-containing compound metabolism; protoporphyrin-IX biosynthesis; coproporphyrinogen-III from 5-aminolevulinate: step 3/4.</text>
</comment>
<keyword evidence="4" id="KW-0456">Lyase</keyword>
<dbReference type="EC" id="4.2.1.75" evidence="3"/>
<dbReference type="GO" id="GO:0004852">
    <property type="term" value="F:uroporphyrinogen-III synthase activity"/>
    <property type="evidence" value="ECO:0007669"/>
    <property type="project" value="UniProtKB-EC"/>
</dbReference>
<dbReference type="Pfam" id="PF02602">
    <property type="entry name" value="HEM4"/>
    <property type="match status" value="1"/>
</dbReference>
<dbReference type="SUPFAM" id="SSF69618">
    <property type="entry name" value="HemD-like"/>
    <property type="match status" value="1"/>
</dbReference>
<organism evidence="10">
    <name type="scientific">marine metagenome</name>
    <dbReference type="NCBI Taxonomy" id="408172"/>
    <lineage>
        <taxon>unclassified sequences</taxon>
        <taxon>metagenomes</taxon>
        <taxon>ecological metagenomes</taxon>
    </lineage>
</organism>
<protein>
    <recommendedName>
        <fullName evidence="3">uroporphyrinogen-III synthase</fullName>
        <ecNumber evidence="3">4.2.1.75</ecNumber>
    </recommendedName>
    <alternativeName>
        <fullName evidence="7">Hydroxymethylbilane hydrolyase [cyclizing]</fullName>
    </alternativeName>
    <alternativeName>
        <fullName evidence="6">Uroporphyrinogen-III cosynthase</fullName>
    </alternativeName>
</protein>
<comment type="catalytic activity">
    <reaction evidence="8">
        <text>hydroxymethylbilane = uroporphyrinogen III + H2O</text>
        <dbReference type="Rhea" id="RHEA:18965"/>
        <dbReference type="ChEBI" id="CHEBI:15377"/>
        <dbReference type="ChEBI" id="CHEBI:57308"/>
        <dbReference type="ChEBI" id="CHEBI:57845"/>
        <dbReference type="EC" id="4.2.1.75"/>
    </reaction>
</comment>
<feature type="domain" description="Tetrapyrrole biosynthesis uroporphyrinogen III synthase" evidence="9">
    <location>
        <begin position="20"/>
        <end position="241"/>
    </location>
</feature>
<evidence type="ECO:0000256" key="7">
    <source>
        <dbReference type="ARBA" id="ARBA00032649"/>
    </source>
</evidence>
<evidence type="ECO:0000256" key="4">
    <source>
        <dbReference type="ARBA" id="ARBA00023239"/>
    </source>
</evidence>
<comment type="similarity">
    <text evidence="2">Belongs to the uroporphyrinogen-III synthase family.</text>
</comment>
<evidence type="ECO:0000259" key="9">
    <source>
        <dbReference type="Pfam" id="PF02602"/>
    </source>
</evidence>
<dbReference type="InterPro" id="IPR039793">
    <property type="entry name" value="UROS/Hem4"/>
</dbReference>
<dbReference type="AlphaFoldDB" id="A0A381R2J2"/>
<evidence type="ECO:0000256" key="5">
    <source>
        <dbReference type="ARBA" id="ARBA00023244"/>
    </source>
</evidence>
<sequence>VGDVNGLTVLLTRAREDAEDWAVDLAARGARTVIFPCIEGQEIRDKATAYKLVAALRDADWLIVSSVRGVRGVAALAGLRTVTNVPIAAVGKTTAAAAKRKLGHVDLIGEGGTIRTLAKRLAECLTHDDRRLIRVVSAGAEKPNRDLEEILPPLGIEVSHVAVYRTLVASAEEPRGDITNMDVDTIFLASPSAVVGLLARAHVPKNVQIITIGPSTTRAAHEAGLHVDGEAAGRNLQGMIEAIP</sequence>
<dbReference type="CDD" id="cd06578">
    <property type="entry name" value="HemD"/>
    <property type="match status" value="1"/>
</dbReference>
<gene>
    <name evidence="10" type="ORF">METZ01_LOCUS38288</name>
</gene>
<reference evidence="10" key="1">
    <citation type="submission" date="2018-05" db="EMBL/GenBank/DDBJ databases">
        <authorList>
            <person name="Lanie J.A."/>
            <person name="Ng W.-L."/>
            <person name="Kazmierczak K.M."/>
            <person name="Andrzejewski T.M."/>
            <person name="Davidsen T.M."/>
            <person name="Wayne K.J."/>
            <person name="Tettelin H."/>
            <person name="Glass J.I."/>
            <person name="Rusch D."/>
            <person name="Podicherti R."/>
            <person name="Tsui H.-C.T."/>
            <person name="Winkler M.E."/>
        </authorList>
    </citation>
    <scope>NUCLEOTIDE SEQUENCE</scope>
</reference>
<evidence type="ECO:0000256" key="6">
    <source>
        <dbReference type="ARBA" id="ARBA00031702"/>
    </source>
</evidence>
<accession>A0A381R2J2</accession>
<dbReference type="PANTHER" id="PTHR38042:SF1">
    <property type="entry name" value="UROPORPHYRINOGEN-III SYNTHASE, CHLOROPLASTIC"/>
    <property type="match status" value="1"/>
</dbReference>
<dbReference type="GO" id="GO:0006780">
    <property type="term" value="P:uroporphyrinogen III biosynthetic process"/>
    <property type="evidence" value="ECO:0007669"/>
    <property type="project" value="InterPro"/>
</dbReference>
<dbReference type="InterPro" id="IPR003754">
    <property type="entry name" value="4pyrrol_synth_uPrphyn_synth"/>
</dbReference>
<evidence type="ECO:0000256" key="2">
    <source>
        <dbReference type="ARBA" id="ARBA00008133"/>
    </source>
</evidence>
<evidence type="ECO:0000313" key="10">
    <source>
        <dbReference type="EMBL" id="SUZ85434.1"/>
    </source>
</evidence>
<dbReference type="PANTHER" id="PTHR38042">
    <property type="entry name" value="UROPORPHYRINOGEN-III SYNTHASE, CHLOROPLASTIC"/>
    <property type="match status" value="1"/>
</dbReference>
<keyword evidence="5" id="KW-0627">Porphyrin biosynthesis</keyword>
<feature type="non-terminal residue" evidence="10">
    <location>
        <position position="1"/>
    </location>
</feature>
<dbReference type="Gene3D" id="3.40.50.10090">
    <property type="match status" value="2"/>
</dbReference>
<evidence type="ECO:0000256" key="8">
    <source>
        <dbReference type="ARBA" id="ARBA00048617"/>
    </source>
</evidence>
<evidence type="ECO:0000256" key="3">
    <source>
        <dbReference type="ARBA" id="ARBA00013109"/>
    </source>
</evidence>
<proteinExistence type="inferred from homology"/>
<evidence type="ECO:0000256" key="1">
    <source>
        <dbReference type="ARBA" id="ARBA00004772"/>
    </source>
</evidence>
<name>A0A381R2J2_9ZZZZ</name>
<dbReference type="EMBL" id="UINC01001635">
    <property type="protein sequence ID" value="SUZ85434.1"/>
    <property type="molecule type" value="Genomic_DNA"/>
</dbReference>